<accession>A0A0L0BZR1</accession>
<evidence type="ECO:0000256" key="2">
    <source>
        <dbReference type="SAM" id="Phobius"/>
    </source>
</evidence>
<dbReference type="AlphaFoldDB" id="A0A0L0BZR1"/>
<evidence type="ECO:0000313" key="4">
    <source>
        <dbReference type="Proteomes" id="UP000037069"/>
    </source>
</evidence>
<keyword evidence="4" id="KW-1185">Reference proteome</keyword>
<feature type="region of interest" description="Disordered" evidence="1">
    <location>
        <begin position="1"/>
        <end position="22"/>
    </location>
</feature>
<dbReference type="Proteomes" id="UP000037069">
    <property type="component" value="Unassembled WGS sequence"/>
</dbReference>
<feature type="transmembrane region" description="Helical" evidence="2">
    <location>
        <begin position="59"/>
        <end position="82"/>
    </location>
</feature>
<feature type="transmembrane region" description="Helical" evidence="2">
    <location>
        <begin position="28"/>
        <end position="53"/>
    </location>
</feature>
<proteinExistence type="predicted"/>
<dbReference type="EMBL" id="JRES01001110">
    <property type="protein sequence ID" value="KNC25476.1"/>
    <property type="molecule type" value="Genomic_DNA"/>
</dbReference>
<protein>
    <submittedName>
        <fullName evidence="3">Uncharacterized protein</fullName>
    </submittedName>
</protein>
<reference evidence="3 4" key="1">
    <citation type="journal article" date="2015" name="Nat. Commun.">
        <title>Lucilia cuprina genome unlocks parasitic fly biology to underpin future interventions.</title>
        <authorList>
            <person name="Anstead C.A."/>
            <person name="Korhonen P.K."/>
            <person name="Young N.D."/>
            <person name="Hall R.S."/>
            <person name="Jex A.R."/>
            <person name="Murali S.C."/>
            <person name="Hughes D.S."/>
            <person name="Lee S.F."/>
            <person name="Perry T."/>
            <person name="Stroehlein A.J."/>
            <person name="Ansell B.R."/>
            <person name="Breugelmans B."/>
            <person name="Hofmann A."/>
            <person name="Qu J."/>
            <person name="Dugan S."/>
            <person name="Lee S.L."/>
            <person name="Chao H."/>
            <person name="Dinh H."/>
            <person name="Han Y."/>
            <person name="Doddapaneni H.V."/>
            <person name="Worley K.C."/>
            <person name="Muzny D.M."/>
            <person name="Ioannidis P."/>
            <person name="Waterhouse R.M."/>
            <person name="Zdobnov E.M."/>
            <person name="James P.J."/>
            <person name="Bagnall N.H."/>
            <person name="Kotze A.C."/>
            <person name="Gibbs R.A."/>
            <person name="Richards S."/>
            <person name="Batterham P."/>
            <person name="Gasser R.B."/>
        </authorList>
    </citation>
    <scope>NUCLEOTIDE SEQUENCE [LARGE SCALE GENOMIC DNA]</scope>
    <source>
        <strain evidence="3 4">LS</strain>
        <tissue evidence="3">Full body</tissue>
    </source>
</reference>
<evidence type="ECO:0000256" key="1">
    <source>
        <dbReference type="SAM" id="MobiDB-lite"/>
    </source>
</evidence>
<sequence length="105" mass="11997">MTGENKLHRNAMENTKKSHHLSTPPRPIFVIISCVCCLLQSCSAFIILLPIWYNRQCAITFLKMQFCVSTSSIMVIFLLGFLKMLPVSVKKKSLEIKKLFTSLFV</sequence>
<evidence type="ECO:0000313" key="3">
    <source>
        <dbReference type="EMBL" id="KNC25476.1"/>
    </source>
</evidence>
<organism evidence="3 4">
    <name type="scientific">Lucilia cuprina</name>
    <name type="common">Green bottle fly</name>
    <name type="synonym">Australian sheep blowfly</name>
    <dbReference type="NCBI Taxonomy" id="7375"/>
    <lineage>
        <taxon>Eukaryota</taxon>
        <taxon>Metazoa</taxon>
        <taxon>Ecdysozoa</taxon>
        <taxon>Arthropoda</taxon>
        <taxon>Hexapoda</taxon>
        <taxon>Insecta</taxon>
        <taxon>Pterygota</taxon>
        <taxon>Neoptera</taxon>
        <taxon>Endopterygota</taxon>
        <taxon>Diptera</taxon>
        <taxon>Brachycera</taxon>
        <taxon>Muscomorpha</taxon>
        <taxon>Oestroidea</taxon>
        <taxon>Calliphoridae</taxon>
        <taxon>Luciliinae</taxon>
        <taxon>Lucilia</taxon>
    </lineage>
</organism>
<feature type="compositionally biased region" description="Basic and acidic residues" evidence="1">
    <location>
        <begin position="1"/>
        <end position="16"/>
    </location>
</feature>
<comment type="caution">
    <text evidence="3">The sequence shown here is derived from an EMBL/GenBank/DDBJ whole genome shotgun (WGS) entry which is preliminary data.</text>
</comment>
<name>A0A0L0BZR1_LUCCU</name>
<keyword evidence="2" id="KW-0472">Membrane</keyword>
<gene>
    <name evidence="3" type="ORF">FF38_09910</name>
</gene>
<keyword evidence="2" id="KW-0812">Transmembrane</keyword>
<keyword evidence="2" id="KW-1133">Transmembrane helix</keyword>